<evidence type="ECO:0000256" key="1">
    <source>
        <dbReference type="ARBA" id="ARBA00004123"/>
    </source>
</evidence>
<keyword evidence="2" id="KW-0805">Transcription regulation</keyword>
<gene>
    <name evidence="8" type="ORF">FSB_LOCUS56700</name>
</gene>
<organism evidence="8">
    <name type="scientific">Fagus sylvatica</name>
    <name type="common">Beechnut</name>
    <dbReference type="NCBI Taxonomy" id="28930"/>
    <lineage>
        <taxon>Eukaryota</taxon>
        <taxon>Viridiplantae</taxon>
        <taxon>Streptophyta</taxon>
        <taxon>Embryophyta</taxon>
        <taxon>Tracheophyta</taxon>
        <taxon>Spermatophyta</taxon>
        <taxon>Magnoliopsida</taxon>
        <taxon>eudicotyledons</taxon>
        <taxon>Gunneridae</taxon>
        <taxon>Pentapetalae</taxon>
        <taxon>rosids</taxon>
        <taxon>fabids</taxon>
        <taxon>Fagales</taxon>
        <taxon>Fagaceae</taxon>
        <taxon>Fagus</taxon>
    </lineage>
</organism>
<evidence type="ECO:0000256" key="4">
    <source>
        <dbReference type="ARBA" id="ARBA00023163"/>
    </source>
</evidence>
<dbReference type="Gene3D" id="2.40.330.10">
    <property type="entry name" value="DNA-binding pseudobarrel domain"/>
    <property type="match status" value="3"/>
</dbReference>
<dbReference type="AlphaFoldDB" id="A0A2N9IW66"/>
<sequence length="601" mass="67313">MKGRTSGLVTLVGPSGNTWDVNLIQQNDDLFLNHGWPAFVRDHFIESGDFLVFRYDGELHFTVQVFDKSSCEKEAAFHSECSQDPSDLDKSMWRKREREEVASPSDKIFEGVPKRLRGSSSQLHLGWIVKNQEGKVDMYDGEGCKHELVVMDKTWQEAICSEETRQCGSPLKNCAKPSQSKAFKEKQVLDIVQFNPKASIQSRTSKEDDLYMPGRVCMSMLSAQEVAQSFTSSFPYFVRIMKSFNVSGSYTLMWVWTAFNGTFLFLLHMQLPFAVNIPYKFSMAHLPNSKIKIVLQNLKGEPWTVNSVPTTRVNTSHTLCGGWMSFVRGNDIKVGDICIFELVRECELRVHILGVGREGLDCQNGKVACNRSSGGRAASSHKTLKGLPKKTKGKCPKASKRRQDVPFAIDVRKQCSASKTHTRVPACSQSKAANKKLVVQRRKGVEDDLGSHNRGSTRMMLALDEERAARSFSSCFPIFVRIMKQFNISGSYTLKIPYQFSTAHLPNCKTEIMLRNLKGKCWTVNSVPDSKGRMAHTFCGGWMAFVRGNDVKVGDICIFELVGKYEMLVHLSGNGKKGLDHQGGADNELAIVTFTSNKPSS</sequence>
<proteinExistence type="predicted"/>
<evidence type="ECO:0000256" key="5">
    <source>
        <dbReference type="ARBA" id="ARBA00023242"/>
    </source>
</evidence>
<feature type="compositionally biased region" description="Basic residues" evidence="6">
    <location>
        <begin position="382"/>
        <end position="398"/>
    </location>
</feature>
<protein>
    <recommendedName>
        <fullName evidence="7">TF-B3 domain-containing protein</fullName>
    </recommendedName>
</protein>
<keyword evidence="4" id="KW-0804">Transcription</keyword>
<comment type="subcellular location">
    <subcellularLocation>
        <location evidence="1">Nucleus</location>
    </subcellularLocation>
</comment>
<dbReference type="InterPro" id="IPR015300">
    <property type="entry name" value="DNA-bd_pseudobarrel_sf"/>
</dbReference>
<dbReference type="CDD" id="cd10017">
    <property type="entry name" value="B3_DNA"/>
    <property type="match status" value="3"/>
</dbReference>
<keyword evidence="5" id="KW-0539">Nucleus</keyword>
<feature type="domain" description="TF-B3" evidence="7">
    <location>
        <begin position="260"/>
        <end position="356"/>
    </location>
</feature>
<accession>A0A2N9IW66</accession>
<evidence type="ECO:0000313" key="8">
    <source>
        <dbReference type="EMBL" id="SPD28818.1"/>
    </source>
</evidence>
<feature type="region of interest" description="Disordered" evidence="6">
    <location>
        <begin position="373"/>
        <end position="398"/>
    </location>
</feature>
<evidence type="ECO:0000256" key="2">
    <source>
        <dbReference type="ARBA" id="ARBA00023015"/>
    </source>
</evidence>
<dbReference type="GO" id="GO:0003677">
    <property type="term" value="F:DNA binding"/>
    <property type="evidence" value="ECO:0007669"/>
    <property type="project" value="UniProtKB-KW"/>
</dbReference>
<dbReference type="SMART" id="SM01019">
    <property type="entry name" value="B3"/>
    <property type="match status" value="3"/>
</dbReference>
<dbReference type="PANTHER" id="PTHR31391:SF106">
    <property type="entry name" value="B3 DOMAIN-CONTAINING PROTEIN OS01G0723500"/>
    <property type="match status" value="1"/>
</dbReference>
<dbReference type="SUPFAM" id="SSF101936">
    <property type="entry name" value="DNA-binding pseudobarrel domain"/>
    <property type="match status" value="3"/>
</dbReference>
<dbReference type="EMBL" id="OIVN01006247">
    <property type="protein sequence ID" value="SPD28818.1"/>
    <property type="molecule type" value="Genomic_DNA"/>
</dbReference>
<feature type="domain" description="TF-B3" evidence="7">
    <location>
        <begin position="1"/>
        <end position="69"/>
    </location>
</feature>
<keyword evidence="3" id="KW-0238">DNA-binding</keyword>
<dbReference type="InterPro" id="IPR044837">
    <property type="entry name" value="REM16-like"/>
</dbReference>
<evidence type="ECO:0000259" key="7">
    <source>
        <dbReference type="PROSITE" id="PS50863"/>
    </source>
</evidence>
<evidence type="ECO:0000256" key="3">
    <source>
        <dbReference type="ARBA" id="ARBA00023125"/>
    </source>
</evidence>
<name>A0A2N9IW66_FAGSY</name>
<dbReference type="PROSITE" id="PS50863">
    <property type="entry name" value="B3"/>
    <property type="match status" value="3"/>
</dbReference>
<dbReference type="Pfam" id="PF02362">
    <property type="entry name" value="B3"/>
    <property type="match status" value="3"/>
</dbReference>
<evidence type="ECO:0000256" key="6">
    <source>
        <dbReference type="SAM" id="MobiDB-lite"/>
    </source>
</evidence>
<reference evidence="8" key="1">
    <citation type="submission" date="2018-02" db="EMBL/GenBank/DDBJ databases">
        <authorList>
            <person name="Cohen D.B."/>
            <person name="Kent A.D."/>
        </authorList>
    </citation>
    <scope>NUCLEOTIDE SEQUENCE</scope>
</reference>
<dbReference type="PANTHER" id="PTHR31391">
    <property type="entry name" value="B3 DOMAIN-CONTAINING PROTEIN OS11G0197600-RELATED"/>
    <property type="match status" value="1"/>
</dbReference>
<dbReference type="InterPro" id="IPR003340">
    <property type="entry name" value="B3_DNA-bd"/>
</dbReference>
<feature type="domain" description="TF-B3" evidence="7">
    <location>
        <begin position="479"/>
        <end position="575"/>
    </location>
</feature>
<dbReference type="GO" id="GO:0005634">
    <property type="term" value="C:nucleus"/>
    <property type="evidence" value="ECO:0007669"/>
    <property type="project" value="UniProtKB-SubCell"/>
</dbReference>